<keyword evidence="3" id="KW-1185">Reference proteome</keyword>
<protein>
    <submittedName>
        <fullName evidence="2">Uncharacterized protein</fullName>
    </submittedName>
</protein>
<feature type="chain" id="PRO_5009644932" evidence="1">
    <location>
        <begin position="21"/>
        <end position="144"/>
    </location>
</feature>
<sequence>MKPSLLPLLATLATAAAAAASPEISDDLAFNLGLLPRQTVNNLQVFTGALGGAAADAITQSDDPKAPFEVNGDTFNDFKTAANRACDNQHNACADLANNKTGKFTVGQCDQQSTQCKAAIDTATKTSFNALFSSTAEFDIFCDT</sequence>
<dbReference type="Proteomes" id="UP000182658">
    <property type="component" value="Unassembled WGS sequence"/>
</dbReference>
<dbReference type="InParanoid" id="A0A1J7ISS6"/>
<gene>
    <name evidence="2" type="ORF">CONLIGDRAFT_642637</name>
</gene>
<evidence type="ECO:0000313" key="3">
    <source>
        <dbReference type="Proteomes" id="UP000182658"/>
    </source>
</evidence>
<dbReference type="STRING" id="1408157.A0A1J7ISS6"/>
<proteinExistence type="predicted"/>
<dbReference type="EMBL" id="KV875096">
    <property type="protein sequence ID" value="OIW30550.1"/>
    <property type="molecule type" value="Genomic_DNA"/>
</dbReference>
<accession>A0A1J7ISS6</accession>
<evidence type="ECO:0000256" key="1">
    <source>
        <dbReference type="SAM" id="SignalP"/>
    </source>
</evidence>
<reference evidence="2 3" key="1">
    <citation type="submission" date="2016-10" db="EMBL/GenBank/DDBJ databases">
        <title>Draft genome sequence of Coniochaeta ligniaria NRRL30616, a lignocellulolytic fungus for bioabatement of inhibitors in plant biomass hydrolysates.</title>
        <authorList>
            <consortium name="DOE Joint Genome Institute"/>
            <person name="Jimenez D.J."/>
            <person name="Hector R.E."/>
            <person name="Riley R."/>
            <person name="Sun H."/>
            <person name="Grigoriev I.V."/>
            <person name="Van Elsas J.D."/>
            <person name="Nichols N.N."/>
        </authorList>
    </citation>
    <scope>NUCLEOTIDE SEQUENCE [LARGE SCALE GENOMIC DNA]</scope>
    <source>
        <strain evidence="2 3">NRRL 30616</strain>
    </source>
</reference>
<keyword evidence="1" id="KW-0732">Signal</keyword>
<name>A0A1J7ISS6_9PEZI</name>
<dbReference type="OrthoDB" id="2507450at2759"/>
<feature type="signal peptide" evidence="1">
    <location>
        <begin position="1"/>
        <end position="20"/>
    </location>
</feature>
<evidence type="ECO:0000313" key="2">
    <source>
        <dbReference type="EMBL" id="OIW30550.1"/>
    </source>
</evidence>
<organism evidence="2 3">
    <name type="scientific">Coniochaeta ligniaria NRRL 30616</name>
    <dbReference type="NCBI Taxonomy" id="1408157"/>
    <lineage>
        <taxon>Eukaryota</taxon>
        <taxon>Fungi</taxon>
        <taxon>Dikarya</taxon>
        <taxon>Ascomycota</taxon>
        <taxon>Pezizomycotina</taxon>
        <taxon>Sordariomycetes</taxon>
        <taxon>Sordariomycetidae</taxon>
        <taxon>Coniochaetales</taxon>
        <taxon>Coniochaetaceae</taxon>
        <taxon>Coniochaeta</taxon>
    </lineage>
</organism>
<dbReference type="AlphaFoldDB" id="A0A1J7ISS6"/>